<dbReference type="PANTHER" id="PTHR34821">
    <property type="entry name" value="INNER MEMBRANE PROTEIN YDCZ"/>
    <property type="match status" value="1"/>
</dbReference>
<feature type="transmembrane region" description="Helical" evidence="1">
    <location>
        <begin position="147"/>
        <end position="162"/>
    </location>
</feature>
<protein>
    <submittedName>
        <fullName evidence="2">DMT family transporter</fullName>
    </submittedName>
</protein>
<sequence length="163" mass="17783">MTSLPLKNLHLFASRYQIYLYLLLALLSGVLLPIQASCNAQLARSLNSVPLAADISYIVGTLVLLALIATQKFGHPDWSAIVKAPKWSLIGGVLGTWYICSSTYFTSMLGTTLTLGLVVGGQSLAGIIVDHYGWLDLPKHRLTRNRRFAIGLLIVAIFFLAQP</sequence>
<dbReference type="PANTHER" id="PTHR34821:SF2">
    <property type="entry name" value="INNER MEMBRANE PROTEIN YDCZ"/>
    <property type="match status" value="1"/>
</dbReference>
<keyword evidence="1" id="KW-0812">Transmembrane</keyword>
<dbReference type="EMBL" id="JACJQY010000033">
    <property type="protein sequence ID" value="MBD2318698.1"/>
    <property type="molecule type" value="Genomic_DNA"/>
</dbReference>
<evidence type="ECO:0000313" key="2">
    <source>
        <dbReference type="EMBL" id="MBD2318698.1"/>
    </source>
</evidence>
<keyword evidence="1" id="KW-0472">Membrane</keyword>
<name>A0ABR8CD70_9CYAN</name>
<dbReference type="Proteomes" id="UP000618445">
    <property type="component" value="Unassembled WGS sequence"/>
</dbReference>
<feature type="transmembrane region" description="Helical" evidence="1">
    <location>
        <begin position="113"/>
        <end position="135"/>
    </location>
</feature>
<feature type="transmembrane region" description="Helical" evidence="1">
    <location>
        <begin position="50"/>
        <end position="69"/>
    </location>
</feature>
<evidence type="ECO:0000256" key="1">
    <source>
        <dbReference type="SAM" id="Phobius"/>
    </source>
</evidence>
<evidence type="ECO:0000313" key="3">
    <source>
        <dbReference type="Proteomes" id="UP000618445"/>
    </source>
</evidence>
<organism evidence="2 3">
    <name type="scientific">Phormidium tenue FACHB-1050</name>
    <dbReference type="NCBI Taxonomy" id="2692857"/>
    <lineage>
        <taxon>Bacteria</taxon>
        <taxon>Bacillati</taxon>
        <taxon>Cyanobacteriota</taxon>
        <taxon>Cyanophyceae</taxon>
        <taxon>Oscillatoriophycideae</taxon>
        <taxon>Oscillatoriales</taxon>
        <taxon>Oscillatoriaceae</taxon>
        <taxon>Phormidium</taxon>
    </lineage>
</organism>
<dbReference type="InterPro" id="IPR006750">
    <property type="entry name" value="YdcZ"/>
</dbReference>
<dbReference type="RefSeq" id="WP_190579936.1">
    <property type="nucleotide sequence ID" value="NZ_CAWPQU010000027.1"/>
</dbReference>
<proteinExistence type="predicted"/>
<comment type="caution">
    <text evidence="2">The sequence shown here is derived from an EMBL/GenBank/DDBJ whole genome shotgun (WGS) entry which is preliminary data.</text>
</comment>
<gene>
    <name evidence="2" type="ORF">H6G05_17825</name>
</gene>
<keyword evidence="1" id="KW-1133">Transmembrane helix</keyword>
<dbReference type="Pfam" id="PF04657">
    <property type="entry name" value="DMT_YdcZ"/>
    <property type="match status" value="1"/>
</dbReference>
<accession>A0ABR8CD70</accession>
<reference evidence="2 3" key="1">
    <citation type="journal article" date="2020" name="ISME J.">
        <title>Comparative genomics reveals insights into cyanobacterial evolution and habitat adaptation.</title>
        <authorList>
            <person name="Chen M.Y."/>
            <person name="Teng W.K."/>
            <person name="Zhao L."/>
            <person name="Hu C.X."/>
            <person name="Zhou Y.K."/>
            <person name="Han B.P."/>
            <person name="Song L.R."/>
            <person name="Shu W.S."/>
        </authorList>
    </citation>
    <scope>NUCLEOTIDE SEQUENCE [LARGE SCALE GENOMIC DNA]</scope>
    <source>
        <strain evidence="2 3">FACHB-1050</strain>
    </source>
</reference>
<keyword evidence="3" id="KW-1185">Reference proteome</keyword>